<dbReference type="InterPro" id="IPR036217">
    <property type="entry name" value="MethylDNA_cys_MeTrfase_DNAb"/>
</dbReference>
<evidence type="ECO:0000256" key="4">
    <source>
        <dbReference type="ARBA" id="ARBA00015377"/>
    </source>
</evidence>
<dbReference type="EC" id="2.1.1.63" evidence="3"/>
<reference evidence="13" key="1">
    <citation type="submission" date="2023-01" db="EMBL/GenBank/DDBJ databases">
        <title>Metagenome sequencing of chrysophaentin producing Chrysophaeum taylorii.</title>
        <authorList>
            <person name="Davison J."/>
            <person name="Bewley C."/>
        </authorList>
    </citation>
    <scope>NUCLEOTIDE SEQUENCE</scope>
    <source>
        <strain evidence="13">NIES-1699</strain>
    </source>
</reference>
<dbReference type="GO" id="GO:0006281">
    <property type="term" value="P:DNA repair"/>
    <property type="evidence" value="ECO:0007669"/>
    <property type="project" value="UniProtKB-KW"/>
</dbReference>
<dbReference type="Pfam" id="PF01035">
    <property type="entry name" value="DNA_binding_1"/>
    <property type="match status" value="1"/>
</dbReference>
<evidence type="ECO:0000313" key="13">
    <source>
        <dbReference type="EMBL" id="KAJ8598376.1"/>
    </source>
</evidence>
<evidence type="ECO:0000256" key="3">
    <source>
        <dbReference type="ARBA" id="ARBA00011918"/>
    </source>
</evidence>
<comment type="caution">
    <text evidence="13">The sequence shown here is derived from an EMBL/GenBank/DDBJ whole genome shotgun (WGS) entry which is preliminary data.</text>
</comment>
<keyword evidence="6" id="KW-0808">Transferase</keyword>
<proteinExistence type="inferred from homology"/>
<dbReference type="NCBIfam" id="TIGR00589">
    <property type="entry name" value="ogt"/>
    <property type="match status" value="1"/>
</dbReference>
<dbReference type="PANTHER" id="PTHR10815:SF13">
    <property type="entry name" value="METHYLATED-DNA--PROTEIN-CYSTEINE METHYLTRANSFERASE"/>
    <property type="match status" value="1"/>
</dbReference>
<evidence type="ECO:0000313" key="14">
    <source>
        <dbReference type="Proteomes" id="UP001230188"/>
    </source>
</evidence>
<keyword evidence="8" id="KW-0234">DNA repair</keyword>
<evidence type="ECO:0000256" key="9">
    <source>
        <dbReference type="ARBA" id="ARBA00030795"/>
    </source>
</evidence>
<dbReference type="CDD" id="cd06445">
    <property type="entry name" value="ATase"/>
    <property type="match status" value="1"/>
</dbReference>
<gene>
    <name evidence="13" type="ORF">CTAYLR_002977</name>
</gene>
<dbReference type="InterPro" id="IPR036388">
    <property type="entry name" value="WH-like_DNA-bd_sf"/>
</dbReference>
<evidence type="ECO:0000256" key="2">
    <source>
        <dbReference type="ARBA" id="ARBA00008711"/>
    </source>
</evidence>
<dbReference type="PANTHER" id="PTHR10815">
    <property type="entry name" value="METHYLATED-DNA--PROTEIN-CYSTEINE METHYLTRANSFERASE"/>
    <property type="match status" value="1"/>
</dbReference>
<dbReference type="PROSITE" id="PS00374">
    <property type="entry name" value="MGMT"/>
    <property type="match status" value="1"/>
</dbReference>
<dbReference type="Gene3D" id="1.10.10.10">
    <property type="entry name" value="Winged helix-like DNA-binding domain superfamily/Winged helix DNA-binding domain"/>
    <property type="match status" value="1"/>
</dbReference>
<evidence type="ECO:0000256" key="7">
    <source>
        <dbReference type="ARBA" id="ARBA00022763"/>
    </source>
</evidence>
<evidence type="ECO:0000256" key="8">
    <source>
        <dbReference type="ARBA" id="ARBA00023204"/>
    </source>
</evidence>
<feature type="domain" description="Methylated-DNA-[protein]-cysteine S-methyltransferase DNA binding" evidence="12">
    <location>
        <begin position="7"/>
        <end position="94"/>
    </location>
</feature>
<evidence type="ECO:0000256" key="5">
    <source>
        <dbReference type="ARBA" id="ARBA00022603"/>
    </source>
</evidence>
<evidence type="ECO:0000256" key="11">
    <source>
        <dbReference type="ARBA" id="ARBA00049348"/>
    </source>
</evidence>
<keyword evidence="14" id="KW-1185">Reference proteome</keyword>
<accession>A0AAD7U542</accession>
<dbReference type="InterPro" id="IPR014048">
    <property type="entry name" value="MethylDNA_cys_MeTrfase_DNA-bd"/>
</dbReference>
<protein>
    <recommendedName>
        <fullName evidence="4">Methylated-DNA--protein-cysteine methyltransferase</fullName>
        <ecNumber evidence="3">2.1.1.63</ecNumber>
    </recommendedName>
    <alternativeName>
        <fullName evidence="9">6-O-methylguanine-DNA methyltransferase</fullName>
    </alternativeName>
    <alternativeName>
        <fullName evidence="10">O-6-methylguanine-DNA-alkyltransferase</fullName>
    </alternativeName>
</protein>
<dbReference type="EMBL" id="JAQMWT010000675">
    <property type="protein sequence ID" value="KAJ8598376.1"/>
    <property type="molecule type" value="Genomic_DNA"/>
</dbReference>
<evidence type="ECO:0000256" key="10">
    <source>
        <dbReference type="ARBA" id="ARBA00031621"/>
    </source>
</evidence>
<comment type="catalytic activity">
    <reaction evidence="11">
        <text>a 6-O-methyl-2'-deoxyguanosine in DNA + L-cysteinyl-[protein] = S-methyl-L-cysteinyl-[protein] + a 2'-deoxyguanosine in DNA</text>
        <dbReference type="Rhea" id="RHEA:24000"/>
        <dbReference type="Rhea" id="RHEA-COMP:10131"/>
        <dbReference type="Rhea" id="RHEA-COMP:10132"/>
        <dbReference type="Rhea" id="RHEA-COMP:11367"/>
        <dbReference type="Rhea" id="RHEA-COMP:11368"/>
        <dbReference type="ChEBI" id="CHEBI:29950"/>
        <dbReference type="ChEBI" id="CHEBI:82612"/>
        <dbReference type="ChEBI" id="CHEBI:85445"/>
        <dbReference type="ChEBI" id="CHEBI:85448"/>
        <dbReference type="EC" id="2.1.1.63"/>
    </reaction>
</comment>
<dbReference type="SUPFAM" id="SSF46767">
    <property type="entry name" value="Methylated DNA-protein cysteine methyltransferase, C-terminal domain"/>
    <property type="match status" value="1"/>
</dbReference>
<dbReference type="AlphaFoldDB" id="A0AAD7U542"/>
<dbReference type="InterPro" id="IPR001497">
    <property type="entry name" value="MethylDNA_cys_MeTrfase_AS"/>
</dbReference>
<organism evidence="13 14">
    <name type="scientific">Chrysophaeum taylorii</name>
    <dbReference type="NCBI Taxonomy" id="2483200"/>
    <lineage>
        <taxon>Eukaryota</taxon>
        <taxon>Sar</taxon>
        <taxon>Stramenopiles</taxon>
        <taxon>Ochrophyta</taxon>
        <taxon>Pelagophyceae</taxon>
        <taxon>Pelagomonadales</taxon>
        <taxon>Pelagomonadaceae</taxon>
        <taxon>Chrysophaeum</taxon>
    </lineage>
</organism>
<keyword evidence="7" id="KW-0227">DNA damage</keyword>
<dbReference type="GO" id="GO:0003908">
    <property type="term" value="F:methylated-DNA-[protein]-cysteine S-methyltransferase activity"/>
    <property type="evidence" value="ECO:0007669"/>
    <property type="project" value="UniProtKB-EC"/>
</dbReference>
<evidence type="ECO:0000256" key="1">
    <source>
        <dbReference type="ARBA" id="ARBA00001286"/>
    </source>
</evidence>
<evidence type="ECO:0000259" key="12">
    <source>
        <dbReference type="Pfam" id="PF01035"/>
    </source>
</evidence>
<dbReference type="Proteomes" id="UP001230188">
    <property type="component" value="Unassembled WGS sequence"/>
</dbReference>
<dbReference type="GO" id="GO:0032259">
    <property type="term" value="P:methylation"/>
    <property type="evidence" value="ECO:0007669"/>
    <property type="project" value="UniProtKB-KW"/>
</dbReference>
<comment type="similarity">
    <text evidence="2">Belongs to the MGMT family.</text>
</comment>
<comment type="catalytic activity">
    <reaction evidence="1">
        <text>a 4-O-methyl-thymidine in DNA + L-cysteinyl-[protein] = a thymidine in DNA + S-methyl-L-cysteinyl-[protein]</text>
        <dbReference type="Rhea" id="RHEA:53428"/>
        <dbReference type="Rhea" id="RHEA-COMP:10131"/>
        <dbReference type="Rhea" id="RHEA-COMP:10132"/>
        <dbReference type="Rhea" id="RHEA-COMP:13555"/>
        <dbReference type="Rhea" id="RHEA-COMP:13556"/>
        <dbReference type="ChEBI" id="CHEBI:29950"/>
        <dbReference type="ChEBI" id="CHEBI:82612"/>
        <dbReference type="ChEBI" id="CHEBI:137386"/>
        <dbReference type="ChEBI" id="CHEBI:137387"/>
        <dbReference type="EC" id="2.1.1.63"/>
    </reaction>
</comment>
<keyword evidence="5" id="KW-0489">Methyltransferase</keyword>
<evidence type="ECO:0000256" key="6">
    <source>
        <dbReference type="ARBA" id="ARBA00022679"/>
    </source>
</evidence>
<name>A0AAD7U542_9STRA</name>
<sequence>MSRKSSAFETRVYEAVRQIPSGMATSYGAVAVVVGSSPRSVGSAMRRCQDRSVPCHRVIAADRRLGGFGGCSGGQWNRGGAVDRKRKMLEAEGVEVGGDGRVSEAAFLDEVALEKKTNKRRRRLVNNND</sequence>